<reference evidence="3 4" key="1">
    <citation type="submission" date="2018-10" db="EMBL/GenBank/DDBJ databases">
        <title>Fifty Aureobasidium pullulans genomes reveal a recombining polyextremotolerant generalist.</title>
        <authorList>
            <person name="Gostincar C."/>
            <person name="Turk M."/>
            <person name="Zajc J."/>
            <person name="Gunde-Cimerman N."/>
        </authorList>
    </citation>
    <scope>NUCLEOTIDE SEQUENCE [LARGE SCALE GENOMIC DNA]</scope>
    <source>
        <strain evidence="3 4">EXF-3844</strain>
    </source>
</reference>
<feature type="region of interest" description="Disordered" evidence="1">
    <location>
        <begin position="1"/>
        <end position="46"/>
    </location>
</feature>
<dbReference type="Pfam" id="PF07985">
    <property type="entry name" value="SRR1"/>
    <property type="match status" value="1"/>
</dbReference>
<dbReference type="InterPro" id="IPR012942">
    <property type="entry name" value="SRR1-like"/>
</dbReference>
<proteinExistence type="predicted"/>
<dbReference type="Proteomes" id="UP000310121">
    <property type="component" value="Unassembled WGS sequence"/>
</dbReference>
<evidence type="ECO:0000313" key="4">
    <source>
        <dbReference type="Proteomes" id="UP000310121"/>
    </source>
</evidence>
<comment type="caution">
    <text evidence="3">The sequence shown here is derived from an EMBL/GenBank/DDBJ whole genome shotgun (WGS) entry which is preliminary data.</text>
</comment>
<organism evidence="3 4">
    <name type="scientific">Aureobasidium pullulans</name>
    <name type="common">Black yeast</name>
    <name type="synonym">Pullularia pullulans</name>
    <dbReference type="NCBI Taxonomy" id="5580"/>
    <lineage>
        <taxon>Eukaryota</taxon>
        <taxon>Fungi</taxon>
        <taxon>Dikarya</taxon>
        <taxon>Ascomycota</taxon>
        <taxon>Pezizomycotina</taxon>
        <taxon>Dothideomycetes</taxon>
        <taxon>Dothideomycetidae</taxon>
        <taxon>Dothideales</taxon>
        <taxon>Saccotheciaceae</taxon>
        <taxon>Aureobasidium</taxon>
    </lineage>
</organism>
<dbReference type="PANTHER" id="PTHR42080:SF1">
    <property type="entry name" value="SRR1-LIKE DOMAIN-CONTAINING PROTEIN"/>
    <property type="match status" value="1"/>
</dbReference>
<evidence type="ECO:0000256" key="1">
    <source>
        <dbReference type="SAM" id="MobiDB-lite"/>
    </source>
</evidence>
<feature type="domain" description="SRR1-like" evidence="2">
    <location>
        <begin position="81"/>
        <end position="214"/>
    </location>
</feature>
<evidence type="ECO:0000313" key="3">
    <source>
        <dbReference type="EMBL" id="THZ11884.1"/>
    </source>
</evidence>
<dbReference type="PANTHER" id="PTHR42080">
    <property type="entry name" value="SRR1 DOMAIN-CONTAINING PROTEIN"/>
    <property type="match status" value="1"/>
</dbReference>
<feature type="region of interest" description="Disordered" evidence="1">
    <location>
        <begin position="275"/>
        <end position="322"/>
    </location>
</feature>
<dbReference type="AlphaFoldDB" id="A0A4S9SK56"/>
<dbReference type="EMBL" id="QZBN01002293">
    <property type="protein sequence ID" value="THZ11884.1"/>
    <property type="molecule type" value="Genomic_DNA"/>
</dbReference>
<name>A0A4S9SK56_AURPU</name>
<accession>A0A4S9SK56</accession>
<protein>
    <recommendedName>
        <fullName evidence="2">SRR1-like domain-containing protein</fullName>
    </recommendedName>
</protein>
<evidence type="ECO:0000259" key="2">
    <source>
        <dbReference type="Pfam" id="PF07985"/>
    </source>
</evidence>
<feature type="compositionally biased region" description="Low complexity" evidence="1">
    <location>
        <begin position="284"/>
        <end position="298"/>
    </location>
</feature>
<sequence length="322" mass="36414">MAPKSGKPKKIDPPPQPTNPFPRVHGGSWAEFRPGRHNAKGQPNGGKYHTAWRAVEIVIKQIKTSDDPGRATVRDFIDRIVEKTDQIDSAVCVGLGPYQACMLKETEAFNHQLAMFIAIRERLERKYKKEIPMVFQDPRFRTPEEYLLQHIIGGKVVQHPECLQYMTEKSFVFAPYLTWEGFASTVLLRRPALYIGNNLENTGGTSIALARTYVRQVYLTGNYEMGTDLHSLILQTNAFSEYYDKYEFDATHDSIYKNNFKKHFENIWVHHPKEKNLPHPRQVSLGSSSAAPGPSELGPRNDSDDGSNETPPGPSAPIFTSI</sequence>
<gene>
    <name evidence="3" type="ORF">D6C90_10452</name>
</gene>